<dbReference type="GO" id="GO:0003677">
    <property type="term" value="F:DNA binding"/>
    <property type="evidence" value="ECO:0007669"/>
    <property type="project" value="InterPro"/>
</dbReference>
<proteinExistence type="predicted"/>
<name>S5MP99_9CAUD</name>
<protein>
    <recommendedName>
        <fullName evidence="1">Nuclease associated modular domain-containing protein</fullName>
    </recommendedName>
</protein>
<evidence type="ECO:0000259" key="1">
    <source>
        <dbReference type="Pfam" id="PF07460"/>
    </source>
</evidence>
<organism evidence="2 3">
    <name type="scientific">Sinorhizobium phage phiM12</name>
    <dbReference type="NCBI Taxonomy" id="1357423"/>
    <lineage>
        <taxon>Viruses</taxon>
        <taxon>Duplodnaviria</taxon>
        <taxon>Heunggongvirae</taxon>
        <taxon>Uroviricota</taxon>
        <taxon>Caudoviricetes</taxon>
        <taxon>Emdodecavirus</taxon>
        <taxon>Emdodecavirus M12</taxon>
    </lineage>
</organism>
<dbReference type="InterPro" id="IPR003611">
    <property type="entry name" value="NUMOD3"/>
</dbReference>
<dbReference type="RefSeq" id="YP_009142922.1">
    <property type="nucleotide sequence ID" value="NC_027204.1"/>
</dbReference>
<accession>S5MP99</accession>
<dbReference type="Pfam" id="PF07460">
    <property type="entry name" value="NUMOD3"/>
    <property type="match status" value="1"/>
</dbReference>
<dbReference type="SUPFAM" id="SSF64496">
    <property type="entry name" value="DNA-binding domain of intron-encoded endonucleases"/>
    <property type="match status" value="1"/>
</dbReference>
<evidence type="ECO:0000313" key="2">
    <source>
        <dbReference type="EMBL" id="AGR47635.1"/>
    </source>
</evidence>
<gene>
    <name evidence="2" type="ORF">SmphiM12_003</name>
</gene>
<dbReference type="GeneID" id="24422678"/>
<reference evidence="2 3" key="1">
    <citation type="journal article" date="2014" name="Virology">
        <title>The genome, proteome and phylogenetic analysis of Sinorhizobium meliloti phage PhiM12, the founder of a new group of T4-superfamily phages.</title>
        <authorList>
            <person name="Brewer T.E."/>
            <person name="Elizabeth Stroupe M."/>
            <person name="Jones K.M."/>
        </authorList>
    </citation>
    <scope>NUCLEOTIDE SEQUENCE [LARGE SCALE GENOMIC DNA]</scope>
</reference>
<dbReference type="EMBL" id="KF381361">
    <property type="protein sequence ID" value="AGR47635.1"/>
    <property type="molecule type" value="Genomic_DNA"/>
</dbReference>
<dbReference type="Proteomes" id="UP000015089">
    <property type="component" value="Segment"/>
</dbReference>
<dbReference type="KEGG" id="vg:24422678"/>
<evidence type="ECO:0000313" key="3">
    <source>
        <dbReference type="Proteomes" id="UP000015089"/>
    </source>
</evidence>
<reference evidence="2 3" key="2">
    <citation type="journal article" date="2014" name="Virology">
        <title>The structure of Sinorhizobium meliloti phage PhiM12, which has a novel T=19l triangulation number and is the founder of a new group of T4-superfamily phages.</title>
        <authorList>
            <person name="Stroupe M.E."/>
            <person name="Brewer T.E."/>
            <person name="Sousa D.R."/>
            <person name="Jones K.M."/>
        </authorList>
    </citation>
    <scope>NUCLEOTIDE SEQUENCE [LARGE SCALE GENOMIC DNA]</scope>
</reference>
<keyword evidence="3" id="KW-1185">Reference proteome</keyword>
<feature type="domain" description="Nuclease associated modular" evidence="1">
    <location>
        <begin position="106"/>
        <end position="121"/>
    </location>
</feature>
<sequence>MLLEDIENKKILDKVTVRCDECPAEFLRFKRDVKKSRQRFSNKDLCRSCSARASAAAKPQCSKEFWDSDDRRKLHSKTMKESSAYYEAIANRDTSGEKNSRFGVPVSPETKLKMSKARTGKIGKQATAWKTGSTRLISRIRRALDVRHDWGGRVKRRVDYVCEDCGVRDLSNHSHHKEPLKAIIDRLLIDKELTSDDERFLYLIEHPDIVDQTLNNGACYCLSCHKKAHSNWGSKVKP</sequence>